<protein>
    <submittedName>
        <fullName evidence="3">DUF4268 domain-containing protein</fullName>
    </submittedName>
</protein>
<reference evidence="3" key="1">
    <citation type="submission" date="2021-06" db="EMBL/GenBank/DDBJ databases">
        <title>Elioraea tepida, sp. nov., a moderately thermophilic aerobic anoxygenic phototrophic bacterium isolated from an alkaline siliceous hot spring mat community in Yellowstone National Park, WY, USA.</title>
        <authorList>
            <person name="Saini M.K."/>
            <person name="Yoshida S."/>
            <person name="Sebastian A."/>
            <person name="Hirose S."/>
            <person name="Hara E."/>
            <person name="Tamaki H."/>
            <person name="Soulier N.T."/>
            <person name="Albert I."/>
            <person name="Hanada S."/>
            <person name="Bryant D.A."/>
            <person name="Tank M."/>
        </authorList>
    </citation>
    <scope>NUCLEOTIDE SEQUENCE</scope>
    <source>
        <strain evidence="3">MS-P2</strain>
    </source>
</reference>
<dbReference type="RefSeq" id="WP_218286048.1">
    <property type="nucleotide sequence ID" value="NZ_CP076448.1"/>
</dbReference>
<evidence type="ECO:0000259" key="2">
    <source>
        <dbReference type="Pfam" id="PF14088"/>
    </source>
</evidence>
<accession>A0A975U237</accession>
<dbReference type="AlphaFoldDB" id="A0A975U237"/>
<evidence type="ECO:0000313" key="4">
    <source>
        <dbReference type="Proteomes" id="UP000694001"/>
    </source>
</evidence>
<dbReference type="InterPro" id="IPR025364">
    <property type="entry name" value="DUF4268"/>
</dbReference>
<keyword evidence="4" id="KW-1185">Reference proteome</keyword>
<feature type="domain" description="Endonuclease NucS C-terminal" evidence="1">
    <location>
        <begin position="28"/>
        <end position="94"/>
    </location>
</feature>
<feature type="domain" description="DUF4268" evidence="2">
    <location>
        <begin position="229"/>
        <end position="359"/>
    </location>
</feature>
<dbReference type="Pfam" id="PF01939">
    <property type="entry name" value="NucS_C"/>
    <property type="match status" value="1"/>
</dbReference>
<dbReference type="InterPro" id="IPR048301">
    <property type="entry name" value="NucS_C"/>
</dbReference>
<sequence>MPIYDASAGTLTPIPATSFATLGMKERADLQRLLAHHIEALEDGLLVLAEEFGDWADSSRRIDLLCLDSSANLVVVELKRDESGGHMELQALRYAAMVSAMTFEQAAQALARYRNPAAPDPAAAKAAILAHLGWTEPDEEAFAQETRIILAAVDFGKEITTTVLWLREGYGLDIRCIRLRPHRMPDGRLLLDIQPLIPLPEAAEFQTQIGAKQAAERKERGERSRLLERFFAGLMDSARTRTPLHAERTPYVALGVLSRAIGKAGASINYVVGRLQSRVEVLFQRDDGKDLLRQLSQDRAAIEAEFGAPLVWEEKEGVRQCRIYQEIEGGYRSPEAEWPAIHQRLVDAMIRLDAALRQRIAALP</sequence>
<dbReference type="Proteomes" id="UP000694001">
    <property type="component" value="Chromosome"/>
</dbReference>
<organism evidence="3 4">
    <name type="scientific">Elioraea tepida</name>
    <dbReference type="NCBI Taxonomy" id="2843330"/>
    <lineage>
        <taxon>Bacteria</taxon>
        <taxon>Pseudomonadati</taxon>
        <taxon>Pseudomonadota</taxon>
        <taxon>Alphaproteobacteria</taxon>
        <taxon>Acetobacterales</taxon>
        <taxon>Elioraeaceae</taxon>
        <taxon>Elioraea</taxon>
    </lineage>
</organism>
<name>A0A975U237_9PROT</name>
<dbReference type="Pfam" id="PF14088">
    <property type="entry name" value="DUF4268"/>
    <property type="match status" value="1"/>
</dbReference>
<dbReference type="GO" id="GO:0004519">
    <property type="term" value="F:endonuclease activity"/>
    <property type="evidence" value="ECO:0007669"/>
    <property type="project" value="InterPro"/>
</dbReference>
<evidence type="ECO:0000313" key="3">
    <source>
        <dbReference type="EMBL" id="QXM24991.1"/>
    </source>
</evidence>
<gene>
    <name evidence="3" type="ORF">KO353_01655</name>
</gene>
<evidence type="ECO:0000259" key="1">
    <source>
        <dbReference type="Pfam" id="PF01939"/>
    </source>
</evidence>
<dbReference type="EMBL" id="CP076448">
    <property type="protein sequence ID" value="QXM24991.1"/>
    <property type="molecule type" value="Genomic_DNA"/>
</dbReference>
<dbReference type="KEGG" id="elio:KO353_01655"/>
<proteinExistence type="predicted"/>